<sequence length="76" mass="8571">MTQLRPVTANDQWLNQIFAAKSVQTGGVVRRQVEDVDRKIGRAALELEVRRRGFHLVEAGGQYIVICTRAPLRVLV</sequence>
<proteinExistence type="predicted"/>
<evidence type="ECO:0000313" key="2">
    <source>
        <dbReference type="Proteomes" id="UP000184932"/>
    </source>
</evidence>
<protein>
    <recommendedName>
        <fullName evidence="3">N-(5'-phosphoribosyl)anthranilate isomerase</fullName>
    </recommendedName>
</protein>
<gene>
    <name evidence="1" type="ORF">SAMN05444002_1612</name>
</gene>
<dbReference type="RefSeq" id="WP_074255661.1">
    <property type="nucleotide sequence ID" value="NZ_FSRL01000001.1"/>
</dbReference>
<reference evidence="2" key="1">
    <citation type="submission" date="2016-11" db="EMBL/GenBank/DDBJ databases">
        <authorList>
            <person name="Varghese N."/>
            <person name="Submissions S."/>
        </authorList>
    </citation>
    <scope>NUCLEOTIDE SEQUENCE [LARGE SCALE GENOMIC DNA]</scope>
    <source>
        <strain evidence="2">DSM 29440</strain>
    </source>
</reference>
<evidence type="ECO:0008006" key="3">
    <source>
        <dbReference type="Google" id="ProtNLM"/>
    </source>
</evidence>
<evidence type="ECO:0000313" key="1">
    <source>
        <dbReference type="EMBL" id="SIN93704.1"/>
    </source>
</evidence>
<accession>A0A1N6FES4</accession>
<dbReference type="OrthoDB" id="7867818at2"/>
<dbReference type="AlphaFoldDB" id="A0A1N6FES4"/>
<name>A0A1N6FES4_9RHOB</name>
<dbReference type="Proteomes" id="UP000184932">
    <property type="component" value="Unassembled WGS sequence"/>
</dbReference>
<keyword evidence="2" id="KW-1185">Reference proteome</keyword>
<dbReference type="EMBL" id="FSRL01000001">
    <property type="protein sequence ID" value="SIN93704.1"/>
    <property type="molecule type" value="Genomic_DNA"/>
</dbReference>
<dbReference type="STRING" id="1217970.SAMN05444002_1612"/>
<organism evidence="1 2">
    <name type="scientific">Vannielia litorea</name>
    <dbReference type="NCBI Taxonomy" id="1217970"/>
    <lineage>
        <taxon>Bacteria</taxon>
        <taxon>Pseudomonadati</taxon>
        <taxon>Pseudomonadota</taxon>
        <taxon>Alphaproteobacteria</taxon>
        <taxon>Rhodobacterales</taxon>
        <taxon>Paracoccaceae</taxon>
        <taxon>Vannielia</taxon>
    </lineage>
</organism>